<dbReference type="Proteomes" id="UP000006038">
    <property type="component" value="Chromosome 7"/>
</dbReference>
<dbReference type="Gene3D" id="1.10.10.60">
    <property type="entry name" value="Homeodomain-like"/>
    <property type="match status" value="1"/>
</dbReference>
<feature type="compositionally biased region" description="Gly residues" evidence="1">
    <location>
        <begin position="136"/>
        <end position="151"/>
    </location>
</feature>
<reference evidence="2" key="2">
    <citation type="submission" date="2013-04" db="UniProtKB">
        <authorList>
            <consortium name="EnsemblPlants"/>
        </authorList>
    </citation>
    <scope>IDENTIFICATION</scope>
</reference>
<organism evidence="2">
    <name type="scientific">Oryza brachyantha</name>
    <name type="common">malo sina</name>
    <dbReference type="NCBI Taxonomy" id="4533"/>
    <lineage>
        <taxon>Eukaryota</taxon>
        <taxon>Viridiplantae</taxon>
        <taxon>Streptophyta</taxon>
        <taxon>Embryophyta</taxon>
        <taxon>Tracheophyta</taxon>
        <taxon>Spermatophyta</taxon>
        <taxon>Magnoliopsida</taxon>
        <taxon>Liliopsida</taxon>
        <taxon>Poales</taxon>
        <taxon>Poaceae</taxon>
        <taxon>BOP clade</taxon>
        <taxon>Oryzoideae</taxon>
        <taxon>Oryzeae</taxon>
        <taxon>Oryzinae</taxon>
        <taxon>Oryza</taxon>
    </lineage>
</organism>
<dbReference type="GO" id="GO:0003700">
    <property type="term" value="F:DNA-binding transcription factor activity"/>
    <property type="evidence" value="ECO:0007669"/>
    <property type="project" value="InterPro"/>
</dbReference>
<accession>J3MN61</accession>
<evidence type="ECO:0000313" key="2">
    <source>
        <dbReference type="EnsemblPlants" id="OB07G28430.1"/>
    </source>
</evidence>
<feature type="region of interest" description="Disordered" evidence="1">
    <location>
        <begin position="130"/>
        <end position="152"/>
    </location>
</feature>
<dbReference type="AlphaFoldDB" id="J3MN61"/>
<reference evidence="2" key="1">
    <citation type="journal article" date="2013" name="Nat. Commun.">
        <title>Whole-genome sequencing of Oryza brachyantha reveals mechanisms underlying Oryza genome evolution.</title>
        <authorList>
            <person name="Chen J."/>
            <person name="Huang Q."/>
            <person name="Gao D."/>
            <person name="Wang J."/>
            <person name="Lang Y."/>
            <person name="Liu T."/>
            <person name="Li B."/>
            <person name="Bai Z."/>
            <person name="Luis Goicoechea J."/>
            <person name="Liang C."/>
            <person name="Chen C."/>
            <person name="Zhang W."/>
            <person name="Sun S."/>
            <person name="Liao Y."/>
            <person name="Zhang X."/>
            <person name="Yang L."/>
            <person name="Song C."/>
            <person name="Wang M."/>
            <person name="Shi J."/>
            <person name="Liu G."/>
            <person name="Liu J."/>
            <person name="Zhou H."/>
            <person name="Zhou W."/>
            <person name="Yu Q."/>
            <person name="An N."/>
            <person name="Chen Y."/>
            <person name="Cai Q."/>
            <person name="Wang B."/>
            <person name="Liu B."/>
            <person name="Min J."/>
            <person name="Huang Y."/>
            <person name="Wu H."/>
            <person name="Li Z."/>
            <person name="Zhang Y."/>
            <person name="Yin Y."/>
            <person name="Song W."/>
            <person name="Jiang J."/>
            <person name="Jackson S.A."/>
            <person name="Wing R.A."/>
            <person name="Wang J."/>
            <person name="Chen M."/>
        </authorList>
    </citation>
    <scope>NUCLEOTIDE SEQUENCE [LARGE SCALE GENOMIC DNA]</scope>
    <source>
        <strain evidence="2">cv. IRGC 101232</strain>
    </source>
</reference>
<dbReference type="InterPro" id="IPR044841">
    <property type="entry name" value="LUX/BOA-like"/>
</dbReference>
<dbReference type="STRING" id="4533.J3MN61"/>
<evidence type="ECO:0000313" key="3">
    <source>
        <dbReference type="Proteomes" id="UP000006038"/>
    </source>
</evidence>
<proteinExistence type="predicted"/>
<keyword evidence="3" id="KW-1185">Reference proteome</keyword>
<dbReference type="Gramene" id="OB07G28430.1">
    <property type="protein sequence ID" value="OB07G28430.1"/>
    <property type="gene ID" value="OB07G28430"/>
</dbReference>
<dbReference type="EnsemblPlants" id="OB07G28430.1">
    <property type="protein sequence ID" value="OB07G28430.1"/>
    <property type="gene ID" value="OB07G28430"/>
</dbReference>
<dbReference type="eggNOG" id="ENOG502RIEW">
    <property type="taxonomic scope" value="Eukaryota"/>
</dbReference>
<dbReference type="GO" id="GO:0005634">
    <property type="term" value="C:nucleus"/>
    <property type="evidence" value="ECO:0007669"/>
    <property type="project" value="TreeGrafter"/>
</dbReference>
<dbReference type="PANTHER" id="PTHR31442:SF21">
    <property type="entry name" value="TRANSCRIPTION FACTOR BOA-RELATED"/>
    <property type="match status" value="1"/>
</dbReference>
<evidence type="ECO:0000256" key="1">
    <source>
        <dbReference type="SAM" id="MobiDB-lite"/>
    </source>
</evidence>
<protein>
    <submittedName>
        <fullName evidence="2">Uncharacterized protein</fullName>
    </submittedName>
</protein>
<name>J3MN61_ORYBR</name>
<sequence>MATSRNDLLKNDKDAITQNQREKFDWEEVGMGEEALEEYDIDMLGGGSGGQERVMQWEAGLPGADKLSPLSQPLVPVGLAAAFRIPLEPRRTLLDVNRASAATVSWLRRASSSSSLFLAFVSKGAGVETESESGATAGGAGGGGGGGGAVSEGGSKRARLVWTPQLHKRFMDVVAHAHLGTKNAEPEGKKMKASWARRENERDATRPWSFFWSREIHIYKRFIYNLFFIYKMSFKTKQSLASLFVEWPES</sequence>
<dbReference type="HOGENOM" id="CLU_1112768_0_0_1"/>
<dbReference type="PANTHER" id="PTHR31442">
    <property type="entry name" value="HOMEODOMAIN-LIKE SUPERFAMILY PROTEIN-RELATED"/>
    <property type="match status" value="1"/>
</dbReference>